<dbReference type="VEuPathDB" id="FungiDB:MELLADRAFT_108699"/>
<dbReference type="RefSeq" id="XP_007412547.1">
    <property type="nucleotide sequence ID" value="XM_007412485.1"/>
</dbReference>
<dbReference type="Proteomes" id="UP000001072">
    <property type="component" value="Unassembled WGS sequence"/>
</dbReference>
<protein>
    <submittedName>
        <fullName evidence="2">Uncharacterized protein</fullName>
    </submittedName>
</protein>
<dbReference type="GeneID" id="18923543"/>
<dbReference type="EMBL" id="GL883120">
    <property type="protein sequence ID" value="EGG04086.1"/>
    <property type="molecule type" value="Genomic_DNA"/>
</dbReference>
<feature type="region of interest" description="Disordered" evidence="1">
    <location>
        <begin position="58"/>
        <end position="126"/>
    </location>
</feature>
<reference evidence="3" key="1">
    <citation type="journal article" date="2011" name="Proc. Natl. Acad. Sci. U.S.A.">
        <title>Obligate biotrophy features unraveled by the genomic analysis of rust fungi.</title>
        <authorList>
            <person name="Duplessis S."/>
            <person name="Cuomo C.A."/>
            <person name="Lin Y.-C."/>
            <person name="Aerts A."/>
            <person name="Tisserant E."/>
            <person name="Veneault-Fourrey C."/>
            <person name="Joly D.L."/>
            <person name="Hacquard S."/>
            <person name="Amselem J."/>
            <person name="Cantarel B.L."/>
            <person name="Chiu R."/>
            <person name="Coutinho P.M."/>
            <person name="Feau N."/>
            <person name="Field M."/>
            <person name="Frey P."/>
            <person name="Gelhaye E."/>
            <person name="Goldberg J."/>
            <person name="Grabherr M.G."/>
            <person name="Kodira C.D."/>
            <person name="Kohler A."/>
            <person name="Kuees U."/>
            <person name="Lindquist E.A."/>
            <person name="Lucas S.M."/>
            <person name="Mago R."/>
            <person name="Mauceli E."/>
            <person name="Morin E."/>
            <person name="Murat C."/>
            <person name="Pangilinan J.L."/>
            <person name="Park R."/>
            <person name="Pearson M."/>
            <person name="Quesneville H."/>
            <person name="Rouhier N."/>
            <person name="Sakthikumar S."/>
            <person name="Salamov A.A."/>
            <person name="Schmutz J."/>
            <person name="Selles B."/>
            <person name="Shapiro H."/>
            <person name="Tanguay P."/>
            <person name="Tuskan G.A."/>
            <person name="Henrissat B."/>
            <person name="Van de Peer Y."/>
            <person name="Rouze P."/>
            <person name="Ellis J.G."/>
            <person name="Dodds P.N."/>
            <person name="Schein J.E."/>
            <person name="Zhong S."/>
            <person name="Hamelin R.C."/>
            <person name="Grigoriev I.V."/>
            <person name="Szabo L.J."/>
            <person name="Martin F."/>
        </authorList>
    </citation>
    <scope>NUCLEOTIDE SEQUENCE [LARGE SCALE GENOMIC DNA]</scope>
    <source>
        <strain evidence="3">98AG31 / pathotype 3-4-7</strain>
    </source>
</reference>
<gene>
    <name evidence="2" type="ORF">MELLADRAFT_108699</name>
</gene>
<dbReference type="HOGENOM" id="CLU_1619398_0_0_1"/>
<proteinExistence type="predicted"/>
<sequence>MTKEINKDLDNKYDKNNPNYKLKDIKSAIQIYLARERTASETIVINNLSTQMETMSMSTTPRSFNQTRQFTPARSSGNNYQASPTSRFTSPCPAPKIDPIRWQRGPSAWSRNENDRKNSSNVPLDIPSSAVGVPEVVNHTMEMEIVLELIGETGGKSVMVNGIA</sequence>
<dbReference type="KEGG" id="mlr:MELLADRAFT_108699"/>
<name>F4RTY5_MELLP</name>
<feature type="compositionally biased region" description="Polar residues" evidence="1">
    <location>
        <begin position="61"/>
        <end position="89"/>
    </location>
</feature>
<dbReference type="InParanoid" id="F4RTY5"/>
<dbReference type="AlphaFoldDB" id="F4RTY5"/>
<accession>F4RTY5</accession>
<organism evidence="3">
    <name type="scientific">Melampsora larici-populina (strain 98AG31 / pathotype 3-4-7)</name>
    <name type="common">Poplar leaf rust fungus</name>
    <dbReference type="NCBI Taxonomy" id="747676"/>
    <lineage>
        <taxon>Eukaryota</taxon>
        <taxon>Fungi</taxon>
        <taxon>Dikarya</taxon>
        <taxon>Basidiomycota</taxon>
        <taxon>Pucciniomycotina</taxon>
        <taxon>Pucciniomycetes</taxon>
        <taxon>Pucciniales</taxon>
        <taxon>Melampsoraceae</taxon>
        <taxon>Melampsora</taxon>
    </lineage>
</organism>
<keyword evidence="3" id="KW-1185">Reference proteome</keyword>
<evidence type="ECO:0000313" key="3">
    <source>
        <dbReference type="Proteomes" id="UP000001072"/>
    </source>
</evidence>
<evidence type="ECO:0000313" key="2">
    <source>
        <dbReference type="EMBL" id="EGG04086.1"/>
    </source>
</evidence>
<evidence type="ECO:0000256" key="1">
    <source>
        <dbReference type="SAM" id="MobiDB-lite"/>
    </source>
</evidence>